<dbReference type="GO" id="GO:0009615">
    <property type="term" value="P:response to virus"/>
    <property type="evidence" value="ECO:0007669"/>
    <property type="project" value="TreeGrafter"/>
</dbReference>
<accession>A0A663LRF5</accession>
<dbReference type="Ensembl" id="ENSACUT00000002296.1">
    <property type="protein sequence ID" value="ENSACUP00000002148.1"/>
    <property type="gene ID" value="ENSACUG00000001504.1"/>
</dbReference>
<feature type="region of interest" description="Disordered" evidence="2">
    <location>
        <begin position="497"/>
        <end position="532"/>
    </location>
</feature>
<evidence type="ECO:0000313" key="4">
    <source>
        <dbReference type="Proteomes" id="UP000472269"/>
    </source>
</evidence>
<dbReference type="GO" id="GO:0005794">
    <property type="term" value="C:Golgi apparatus"/>
    <property type="evidence" value="ECO:0007669"/>
    <property type="project" value="TreeGrafter"/>
</dbReference>
<dbReference type="AlphaFoldDB" id="A0A663LRF5"/>
<feature type="coiled-coil region" evidence="1">
    <location>
        <begin position="81"/>
        <end position="132"/>
    </location>
</feature>
<organism evidence="3 4">
    <name type="scientific">Athene cunicularia</name>
    <name type="common">Burrowing owl</name>
    <name type="synonym">Speotyto cunicularia</name>
    <dbReference type="NCBI Taxonomy" id="194338"/>
    <lineage>
        <taxon>Eukaryota</taxon>
        <taxon>Metazoa</taxon>
        <taxon>Chordata</taxon>
        <taxon>Craniata</taxon>
        <taxon>Vertebrata</taxon>
        <taxon>Euteleostomi</taxon>
        <taxon>Archelosauria</taxon>
        <taxon>Archosauria</taxon>
        <taxon>Dinosauria</taxon>
        <taxon>Saurischia</taxon>
        <taxon>Theropoda</taxon>
        <taxon>Coelurosauria</taxon>
        <taxon>Aves</taxon>
        <taxon>Neognathae</taxon>
        <taxon>Neoaves</taxon>
        <taxon>Telluraves</taxon>
        <taxon>Strigiformes</taxon>
        <taxon>Strigidae</taxon>
        <taxon>Athene</taxon>
    </lineage>
</organism>
<reference evidence="3" key="2">
    <citation type="submission" date="2025-09" db="UniProtKB">
        <authorList>
            <consortium name="Ensembl"/>
        </authorList>
    </citation>
    <scope>IDENTIFICATION</scope>
</reference>
<reference evidence="3" key="1">
    <citation type="submission" date="2025-08" db="UniProtKB">
        <authorList>
            <consortium name="Ensembl"/>
        </authorList>
    </citation>
    <scope>IDENTIFICATION</scope>
</reference>
<protein>
    <submittedName>
        <fullName evidence="3">Uncharacterized protein</fullName>
    </submittedName>
</protein>
<evidence type="ECO:0000313" key="3">
    <source>
        <dbReference type="Ensembl" id="ENSACUP00000002148.1"/>
    </source>
</evidence>
<dbReference type="PANTHER" id="PTHR48195">
    <property type="entry name" value="FRIEND VIRUS SUSCEPTIBILITY PROTEIN 1"/>
    <property type="match status" value="1"/>
</dbReference>
<dbReference type="Proteomes" id="UP000472269">
    <property type="component" value="Unplaced"/>
</dbReference>
<evidence type="ECO:0000256" key="2">
    <source>
        <dbReference type="SAM" id="MobiDB-lite"/>
    </source>
</evidence>
<keyword evidence="4" id="KW-1185">Reference proteome</keyword>
<proteinExistence type="predicted"/>
<evidence type="ECO:0000256" key="1">
    <source>
        <dbReference type="SAM" id="Coils"/>
    </source>
</evidence>
<dbReference type="OMA" id="GEDWARD"/>
<sequence length="532" mass="60069">MCGNSPLVKNLNSFYALLAKYGARPSPPGEDWARDTWTDLQSVTDRVISLQDESICAVLGASLVAAVEDRFKRRTNEKQIIESLENLVQLFQKTVFNLEEQLAEKEKVICLLKQQIEEKEEIEEENYLLKDALREEYSKTAESLGEVQMKMEKFGIQQISPIYPQKELKEARKCFRENPQVRPLIKAEYAYINDEDNDPHITTKEIPYTLTELAKMKRVYGRLPKESEMEYVWRVSLTGGDQIQLSEKEAIGYWGPGVFLTTGDGRAPWSLTQRAAYWAGGLTPLDRGDPLAITGTADQLLESVHKAACLQMIHERKLVPGCESPMMLPVDPEIMTPLIRGLPELLKSMGIDLQRTIASLGPAEKLESFLKSKRDENNAYTDSPFNHSSTPSPSNLKKVWTWGEVALELIDCSRKYGPVKTLEEKSIGIHQVGAKDLPLFAGKTDHAAVADCSRSKIGRGEQPVTRQQWWALGIKKGVPRDIMDGLPTDKLSKLVSKWCSPKQQPRNSQKKKEISPVMPMVPRHGGHRRQEK</sequence>
<keyword evidence="1" id="KW-0175">Coiled coil</keyword>
<name>A0A663LRF5_ATHCN</name>
<dbReference type="PANTHER" id="PTHR48195:SF1">
    <property type="entry name" value="RIKEN CDNA 2410002F23 GENE"/>
    <property type="match status" value="1"/>
</dbReference>
<dbReference type="InterPro" id="IPR053270">
    <property type="entry name" value="Fv1_restriction_factor"/>
</dbReference>